<organism evidence="1 2">
    <name type="scientific">Pseudomonas phage PN09</name>
    <dbReference type="NCBI Taxonomy" id="2782564"/>
    <lineage>
        <taxon>Viruses</taxon>
        <taxon>Duplodnaviria</taxon>
        <taxon>Heunggongvirae</taxon>
        <taxon>Uroviricota</taxon>
        <taxon>Caudoviricetes</taxon>
        <taxon>Vandenendeviridae</taxon>
        <taxon>Gorskivirinae</taxon>
        <taxon>Otagovirus</taxon>
        <taxon>Otagovirus PN09</taxon>
    </lineage>
</organism>
<sequence>MKGENPTGWMAYVRKWRELNPDTEANYKELLQQYIKGEKLQ</sequence>
<dbReference type="Proteomes" id="UP000605974">
    <property type="component" value="Segment"/>
</dbReference>
<protein>
    <submittedName>
        <fullName evidence="1">Uncharacterized protein</fullName>
    </submittedName>
</protein>
<reference evidence="1" key="1">
    <citation type="submission" date="2020-10" db="EMBL/GenBank/DDBJ databases">
        <authorList>
            <person name="Ni P."/>
        </authorList>
    </citation>
    <scope>NUCLEOTIDE SEQUENCE</scope>
</reference>
<name>A0A7S7YDA4_9CAUD</name>
<keyword evidence="2" id="KW-1185">Reference proteome</keyword>
<proteinExistence type="predicted"/>
<evidence type="ECO:0000313" key="1">
    <source>
        <dbReference type="EMBL" id="QPB10427.1"/>
    </source>
</evidence>
<accession>A0A7S7YDA4</accession>
<gene>
    <name evidence="1" type="ORF">PN09_006</name>
</gene>
<evidence type="ECO:0000313" key="2">
    <source>
        <dbReference type="Proteomes" id="UP000605974"/>
    </source>
</evidence>
<dbReference type="EMBL" id="MW175491">
    <property type="protein sequence ID" value="QPB10427.1"/>
    <property type="molecule type" value="Genomic_DNA"/>
</dbReference>